<evidence type="ECO:0000256" key="11">
    <source>
        <dbReference type="ARBA" id="ARBA00022842"/>
    </source>
</evidence>
<evidence type="ECO:0000256" key="6">
    <source>
        <dbReference type="ARBA" id="ARBA00022679"/>
    </source>
</evidence>
<evidence type="ECO:0000256" key="3">
    <source>
        <dbReference type="ARBA" id="ARBA00004679"/>
    </source>
</evidence>
<evidence type="ECO:0000256" key="9">
    <source>
        <dbReference type="ARBA" id="ARBA00022777"/>
    </source>
</evidence>
<dbReference type="Pfam" id="PF00365">
    <property type="entry name" value="PFK"/>
    <property type="match status" value="1"/>
</dbReference>
<feature type="active site" description="Proton acceptor" evidence="14">
    <location>
        <position position="127"/>
    </location>
</feature>
<dbReference type="GO" id="GO:0070095">
    <property type="term" value="F:fructose-6-phosphate binding"/>
    <property type="evidence" value="ECO:0007669"/>
    <property type="project" value="TreeGrafter"/>
</dbReference>
<dbReference type="EC" id="2.7.1.11" evidence="14"/>
<feature type="binding site" evidence="14">
    <location>
        <position position="162"/>
    </location>
    <ligand>
        <name>substrate</name>
        <note>ligand shared between dimeric partners</note>
    </ligand>
</feature>
<keyword evidence="6 14" id="KW-0808">Transferase</keyword>
<comment type="caution">
    <text evidence="16">The sequence shown here is derived from an EMBL/GenBank/DDBJ whole genome shotgun (WGS) entry which is preliminary data.</text>
</comment>
<dbReference type="AlphaFoldDB" id="A0A7J4ZMB1"/>
<feature type="binding site" evidence="14">
    <location>
        <begin position="72"/>
        <end position="73"/>
    </location>
    <ligand>
        <name>ATP</name>
        <dbReference type="ChEBI" id="CHEBI:30616"/>
    </ligand>
</feature>
<dbReference type="InterPro" id="IPR000023">
    <property type="entry name" value="Phosphofructokinase_dom"/>
</dbReference>
<dbReference type="PANTHER" id="PTHR13697:SF4">
    <property type="entry name" value="ATP-DEPENDENT 6-PHOSPHOFRUCTOKINASE"/>
    <property type="match status" value="1"/>
</dbReference>
<gene>
    <name evidence="14" type="primary">pfkA</name>
    <name evidence="16" type="ORF">F6V25_15350</name>
</gene>
<dbReference type="NCBIfam" id="NF002872">
    <property type="entry name" value="PRK03202.1"/>
    <property type="match status" value="1"/>
</dbReference>
<name>A0A7J4ZMB1_9BACT</name>
<keyword evidence="4 14" id="KW-0963">Cytoplasm</keyword>
<feature type="binding site" evidence="14">
    <location>
        <position position="103"/>
    </location>
    <ligand>
        <name>Mg(2+)</name>
        <dbReference type="ChEBI" id="CHEBI:18420"/>
        <note>catalytic</note>
    </ligand>
</feature>
<feature type="binding site" evidence="14">
    <location>
        <position position="11"/>
    </location>
    <ligand>
        <name>ATP</name>
        <dbReference type="ChEBI" id="CHEBI:30616"/>
    </ligand>
</feature>
<feature type="binding site" evidence="14">
    <location>
        <begin position="21"/>
        <end position="25"/>
    </location>
    <ligand>
        <name>ADP</name>
        <dbReference type="ChEBI" id="CHEBI:456216"/>
        <note>allosteric activator; ligand shared between dimeric partners</note>
    </ligand>
</feature>
<comment type="activity regulation">
    <text evidence="14">Allosterically activated by ADP and other diphosphonucleosides, and allosterically inhibited by phosphoenolpyruvate.</text>
</comment>
<evidence type="ECO:0000313" key="16">
    <source>
        <dbReference type="EMBL" id="KAB0663806.1"/>
    </source>
</evidence>
<dbReference type="GO" id="GO:0005524">
    <property type="term" value="F:ATP binding"/>
    <property type="evidence" value="ECO:0007669"/>
    <property type="project" value="UniProtKB-KW"/>
</dbReference>
<keyword evidence="7 14" id="KW-0479">Metal-binding</keyword>
<feature type="binding site" description="in other chain" evidence="14">
    <location>
        <begin position="213"/>
        <end position="215"/>
    </location>
    <ligand>
        <name>ADP</name>
        <dbReference type="ChEBI" id="CHEBI:456216"/>
        <note>allosteric activator; ligand shared between dimeric partners</note>
    </ligand>
</feature>
<dbReference type="PROSITE" id="PS00433">
    <property type="entry name" value="PHOSPHOFRUCTOKINASE"/>
    <property type="match status" value="1"/>
</dbReference>
<evidence type="ECO:0000256" key="8">
    <source>
        <dbReference type="ARBA" id="ARBA00022741"/>
    </source>
</evidence>
<feature type="binding site" evidence="14">
    <location>
        <begin position="102"/>
        <end position="105"/>
    </location>
    <ligand>
        <name>ATP</name>
        <dbReference type="ChEBI" id="CHEBI:30616"/>
    </ligand>
</feature>
<dbReference type="InterPro" id="IPR022953">
    <property type="entry name" value="ATP_PFK"/>
</dbReference>
<dbReference type="InterPro" id="IPR012003">
    <property type="entry name" value="ATP_PFK_prok-type"/>
</dbReference>
<dbReference type="GO" id="GO:0046872">
    <property type="term" value="F:metal ion binding"/>
    <property type="evidence" value="ECO:0007669"/>
    <property type="project" value="UniProtKB-KW"/>
</dbReference>
<dbReference type="InterPro" id="IPR012828">
    <property type="entry name" value="PFKA_ATP_prok"/>
</dbReference>
<evidence type="ECO:0000259" key="15">
    <source>
        <dbReference type="Pfam" id="PF00365"/>
    </source>
</evidence>
<dbReference type="GO" id="GO:0061621">
    <property type="term" value="P:canonical glycolysis"/>
    <property type="evidence" value="ECO:0007669"/>
    <property type="project" value="TreeGrafter"/>
</dbReference>
<comment type="cofactor">
    <cofactor evidence="1 14">
        <name>Mg(2+)</name>
        <dbReference type="ChEBI" id="CHEBI:18420"/>
    </cofactor>
</comment>
<dbReference type="UniPathway" id="UPA00109">
    <property type="reaction ID" value="UER00182"/>
</dbReference>
<evidence type="ECO:0000256" key="10">
    <source>
        <dbReference type="ARBA" id="ARBA00022840"/>
    </source>
</evidence>
<dbReference type="PIRSF" id="PIRSF000532">
    <property type="entry name" value="ATP_PFK_prok"/>
    <property type="match status" value="1"/>
</dbReference>
<comment type="caution">
    <text evidence="14">Lacks conserved residue(s) required for the propagation of feature annotation.</text>
</comment>
<feature type="binding site" description="in other chain" evidence="14">
    <location>
        <position position="154"/>
    </location>
    <ligand>
        <name>ADP</name>
        <dbReference type="ChEBI" id="CHEBI:456216"/>
        <note>allosteric activator; ligand shared between dimeric partners</note>
    </ligand>
</feature>
<comment type="function">
    <text evidence="14">Catalyzes the phosphorylation of D-fructose 6-phosphate to fructose 1,6-bisphosphate by ATP, the first committing step of glycolysis.</text>
</comment>
<evidence type="ECO:0000256" key="12">
    <source>
        <dbReference type="ARBA" id="ARBA00023152"/>
    </source>
</evidence>
<dbReference type="GO" id="GO:0003872">
    <property type="term" value="F:6-phosphofructokinase activity"/>
    <property type="evidence" value="ECO:0007669"/>
    <property type="project" value="UniProtKB-UniRule"/>
</dbReference>
<dbReference type="InterPro" id="IPR015912">
    <property type="entry name" value="Phosphofructokinase_CS"/>
</dbReference>
<evidence type="ECO:0000256" key="1">
    <source>
        <dbReference type="ARBA" id="ARBA00001946"/>
    </source>
</evidence>
<keyword evidence="5 14" id="KW-0021">Allosteric enzyme</keyword>
<proteinExistence type="inferred from homology"/>
<dbReference type="GO" id="GO:0006002">
    <property type="term" value="P:fructose 6-phosphate metabolic process"/>
    <property type="evidence" value="ECO:0007669"/>
    <property type="project" value="InterPro"/>
</dbReference>
<evidence type="ECO:0000256" key="4">
    <source>
        <dbReference type="ARBA" id="ARBA00022490"/>
    </source>
</evidence>
<dbReference type="PANTHER" id="PTHR13697">
    <property type="entry name" value="PHOSPHOFRUCTOKINASE"/>
    <property type="match status" value="1"/>
</dbReference>
<keyword evidence="12 14" id="KW-0324">Glycolysis</keyword>
<dbReference type="Gene3D" id="3.40.50.460">
    <property type="entry name" value="Phosphofructokinase domain"/>
    <property type="match status" value="1"/>
</dbReference>
<keyword evidence="8 14" id="KW-0547">Nucleotide-binding</keyword>
<organism evidence="16 17">
    <name type="scientific">Oryzomonas japonica</name>
    <dbReference type="NCBI Taxonomy" id="2603858"/>
    <lineage>
        <taxon>Bacteria</taxon>
        <taxon>Pseudomonadati</taxon>
        <taxon>Thermodesulfobacteriota</taxon>
        <taxon>Desulfuromonadia</taxon>
        <taxon>Geobacterales</taxon>
        <taxon>Geobacteraceae</taxon>
        <taxon>Oryzomonas</taxon>
    </lineage>
</organism>
<protein>
    <recommendedName>
        <fullName evidence="14">ATP-dependent 6-phosphofructokinase</fullName>
        <shortName evidence="14">ATP-PFK</shortName>
        <shortName evidence="14">Phosphofructokinase</shortName>
        <ecNumber evidence="14">2.7.1.11</ecNumber>
    </recommendedName>
    <alternativeName>
        <fullName evidence="14">Phosphohexokinase</fullName>
    </alternativeName>
</protein>
<dbReference type="HAMAP" id="MF_00339">
    <property type="entry name" value="Phosphofructokinase_I_B1"/>
    <property type="match status" value="1"/>
</dbReference>
<dbReference type="GO" id="GO:0048029">
    <property type="term" value="F:monosaccharide binding"/>
    <property type="evidence" value="ECO:0007669"/>
    <property type="project" value="TreeGrafter"/>
</dbReference>
<feature type="binding site" description="in other chain" evidence="14">
    <location>
        <begin position="125"/>
        <end position="127"/>
    </location>
    <ligand>
        <name>substrate</name>
        <note>ligand shared between dimeric partners</note>
    </ligand>
</feature>
<feature type="domain" description="Phosphofructokinase" evidence="15">
    <location>
        <begin position="3"/>
        <end position="277"/>
    </location>
</feature>
<feature type="binding site" description="in other chain" evidence="14">
    <location>
        <begin position="253"/>
        <end position="256"/>
    </location>
    <ligand>
        <name>substrate</name>
        <note>ligand shared between dimeric partners</note>
    </ligand>
</feature>
<keyword evidence="17" id="KW-1185">Reference proteome</keyword>
<dbReference type="PRINTS" id="PR00476">
    <property type="entry name" value="PHFRCTKINASE"/>
</dbReference>
<evidence type="ECO:0000256" key="2">
    <source>
        <dbReference type="ARBA" id="ARBA00004496"/>
    </source>
</evidence>
<comment type="catalytic activity">
    <reaction evidence="13 14">
        <text>beta-D-fructose 6-phosphate + ATP = beta-D-fructose 1,6-bisphosphate + ADP + H(+)</text>
        <dbReference type="Rhea" id="RHEA:16109"/>
        <dbReference type="ChEBI" id="CHEBI:15378"/>
        <dbReference type="ChEBI" id="CHEBI:30616"/>
        <dbReference type="ChEBI" id="CHEBI:32966"/>
        <dbReference type="ChEBI" id="CHEBI:57634"/>
        <dbReference type="ChEBI" id="CHEBI:456216"/>
        <dbReference type="EC" id="2.7.1.11"/>
    </reaction>
</comment>
<feature type="binding site" description="in other chain" evidence="14">
    <location>
        <position position="222"/>
    </location>
    <ligand>
        <name>substrate</name>
        <note>ligand shared between dimeric partners</note>
    </ligand>
</feature>
<comment type="subunit">
    <text evidence="14">Homotetramer.</text>
</comment>
<dbReference type="GO" id="GO:0042802">
    <property type="term" value="F:identical protein binding"/>
    <property type="evidence" value="ECO:0007669"/>
    <property type="project" value="TreeGrafter"/>
</dbReference>
<accession>A0A7J4ZMB1</accession>
<dbReference type="Gene3D" id="3.40.50.450">
    <property type="match status" value="1"/>
</dbReference>
<keyword evidence="10 14" id="KW-0067">ATP-binding</keyword>
<dbReference type="GO" id="GO:0005945">
    <property type="term" value="C:6-phosphofructokinase complex"/>
    <property type="evidence" value="ECO:0007669"/>
    <property type="project" value="TreeGrafter"/>
</dbReference>
<dbReference type="FunFam" id="3.40.50.460:FF:000002">
    <property type="entry name" value="ATP-dependent 6-phosphofructokinase"/>
    <property type="match status" value="1"/>
</dbReference>
<feature type="binding site" description="in other chain" evidence="14">
    <location>
        <begin position="185"/>
        <end position="187"/>
    </location>
    <ligand>
        <name>ADP</name>
        <dbReference type="ChEBI" id="CHEBI:456216"/>
        <note>allosteric activator; ligand shared between dimeric partners</note>
    </ligand>
</feature>
<evidence type="ECO:0000256" key="5">
    <source>
        <dbReference type="ARBA" id="ARBA00022533"/>
    </source>
</evidence>
<comment type="subcellular location">
    <subcellularLocation>
        <location evidence="2 14">Cytoplasm</location>
    </subcellularLocation>
</comment>
<keyword evidence="11 14" id="KW-0460">Magnesium</keyword>
<dbReference type="Proteomes" id="UP000420562">
    <property type="component" value="Unassembled WGS sequence"/>
</dbReference>
<reference evidence="16 17" key="1">
    <citation type="submission" date="2019-09" db="EMBL/GenBank/DDBJ databases">
        <title>Geobacter sp. Red96, a novel strain isolated from paddy soil.</title>
        <authorList>
            <person name="Xu Z."/>
            <person name="Masuda Y."/>
            <person name="Itoh H."/>
            <person name="Senoo K."/>
        </authorList>
    </citation>
    <scope>NUCLEOTIDE SEQUENCE [LARGE SCALE GENOMIC DNA]</scope>
    <source>
        <strain evidence="16 17">Red96</strain>
    </source>
</reference>
<keyword evidence="9 14" id="KW-0418">Kinase</keyword>
<evidence type="ECO:0000256" key="14">
    <source>
        <dbReference type="HAMAP-Rule" id="MF_00339"/>
    </source>
</evidence>
<feature type="binding site" description="in other chain" evidence="14">
    <location>
        <begin position="169"/>
        <end position="171"/>
    </location>
    <ligand>
        <name>substrate</name>
        <note>ligand shared between dimeric partners</note>
    </ligand>
</feature>
<comment type="pathway">
    <text evidence="3 14">Carbohydrate degradation; glycolysis; D-glyceraldehyde 3-phosphate and glycerone phosphate from D-glucose: step 3/4.</text>
</comment>
<evidence type="ECO:0000256" key="13">
    <source>
        <dbReference type="ARBA" id="ARBA00048070"/>
    </source>
</evidence>
<evidence type="ECO:0000256" key="7">
    <source>
        <dbReference type="ARBA" id="ARBA00022723"/>
    </source>
</evidence>
<dbReference type="SUPFAM" id="SSF53784">
    <property type="entry name" value="Phosphofructokinase"/>
    <property type="match status" value="1"/>
</dbReference>
<sequence>MKRIAVLTSGGDAPGMNAAIRAVVRTGLAKGWCMFGVRHGYAGLIAGEIFTLGARDVGGIIQQGGTMLGSARCPEFETVEGRMKALSQLCRHEIEALVVIGGNGSQAGAHALSLLGFPVVGVASTIDNDLYGSDVTIGVDTALNVSLEAIDRLKVTASSHHRAFLVEVMGRTCGYLALMAAIAGGADAVMIPEKETDPEVVATELRVAYDNGKAHAIVVVAEGARYNAEGMALYFQTHRERLGFELRMTRLGHVQRGGAPGSFDRLLGTLLGAAATERLADGKHGELVGLLKGEIAATPLAEVVTNRKTLDLGLLKLARTLAQ</sequence>
<dbReference type="GO" id="GO:0016208">
    <property type="term" value="F:AMP binding"/>
    <property type="evidence" value="ECO:0007669"/>
    <property type="project" value="TreeGrafter"/>
</dbReference>
<dbReference type="GO" id="GO:0030388">
    <property type="term" value="P:fructose 1,6-bisphosphate metabolic process"/>
    <property type="evidence" value="ECO:0007669"/>
    <property type="project" value="TreeGrafter"/>
</dbReference>
<feature type="binding site" evidence="14">
    <location>
        <position position="247"/>
    </location>
    <ligand>
        <name>substrate</name>
        <note>ligand shared between dimeric partners</note>
    </ligand>
</feature>
<dbReference type="EMBL" id="VZQZ01000011">
    <property type="protein sequence ID" value="KAB0663806.1"/>
    <property type="molecule type" value="Genomic_DNA"/>
</dbReference>
<evidence type="ECO:0000313" key="17">
    <source>
        <dbReference type="Proteomes" id="UP000420562"/>
    </source>
</evidence>
<comment type="similarity">
    <text evidence="14">Belongs to the phosphofructokinase type A (PFKA) family. ATP-dependent PFK group I subfamily. Prokaryotic clade 'B1' sub-subfamily.</text>
</comment>
<dbReference type="InterPro" id="IPR035966">
    <property type="entry name" value="PKF_sf"/>
</dbReference>
<dbReference type="RefSeq" id="WP_151129501.1">
    <property type="nucleotide sequence ID" value="NZ_VZQZ01000011.1"/>
</dbReference>